<evidence type="ECO:0000259" key="1">
    <source>
        <dbReference type="Pfam" id="PF01248"/>
    </source>
</evidence>
<feature type="domain" description="Ribosomal protein eL8/eL30/eS12/Gadd45" evidence="1">
    <location>
        <begin position="48"/>
        <end position="113"/>
    </location>
</feature>
<reference evidence="2" key="2">
    <citation type="submission" date="2014-03" db="EMBL/GenBank/DDBJ databases">
        <title>The whipworm genome and dual-species transcriptomics of an intimate host-pathogen interaction.</title>
        <authorList>
            <person name="Foth B.J."/>
            <person name="Tsai I.J."/>
            <person name="Reid A.J."/>
            <person name="Bancroft A.J."/>
            <person name="Nichol S."/>
            <person name="Tracey A."/>
            <person name="Holroyd N."/>
            <person name="Cotton J.A."/>
            <person name="Stanley E.J."/>
            <person name="Zarowiecki M."/>
            <person name="Liu J.Z."/>
            <person name="Huckvale T."/>
            <person name="Cooper P.J."/>
            <person name="Grencis R.K."/>
            <person name="Berriman M."/>
        </authorList>
    </citation>
    <scope>NUCLEOTIDE SEQUENCE [LARGE SCALE GENOMIC DNA]</scope>
</reference>
<accession>A0A077YXY4</accession>
<dbReference type="STRING" id="36087.A0A077YXY4"/>
<dbReference type="InterPro" id="IPR004038">
    <property type="entry name" value="Ribosomal_eL8/eL30/eS12/Gad45"/>
</dbReference>
<proteinExistence type="predicted"/>
<evidence type="ECO:0000313" key="3">
    <source>
        <dbReference type="Proteomes" id="UP000030665"/>
    </source>
</evidence>
<keyword evidence="3" id="KW-1185">Reference proteome</keyword>
<reference evidence="2" key="1">
    <citation type="submission" date="2014-01" db="EMBL/GenBank/DDBJ databases">
        <authorList>
            <person name="Aslett M."/>
        </authorList>
    </citation>
    <scope>NUCLEOTIDE SEQUENCE</scope>
</reference>
<protein>
    <submittedName>
        <fullName evidence="2">Ribosomal L7Ae domain containing protein</fullName>
    </submittedName>
</protein>
<dbReference type="OrthoDB" id="5364946at2759"/>
<dbReference type="Proteomes" id="UP000030665">
    <property type="component" value="Unassembled WGS sequence"/>
</dbReference>
<dbReference type="Gene3D" id="3.30.1330.30">
    <property type="match status" value="1"/>
</dbReference>
<organism evidence="2 3">
    <name type="scientific">Trichuris trichiura</name>
    <name type="common">Whipworm</name>
    <name type="synonym">Trichocephalus trichiurus</name>
    <dbReference type="NCBI Taxonomy" id="36087"/>
    <lineage>
        <taxon>Eukaryota</taxon>
        <taxon>Metazoa</taxon>
        <taxon>Ecdysozoa</taxon>
        <taxon>Nematoda</taxon>
        <taxon>Enoplea</taxon>
        <taxon>Dorylaimia</taxon>
        <taxon>Trichinellida</taxon>
        <taxon>Trichuridae</taxon>
        <taxon>Trichuris</taxon>
    </lineage>
</organism>
<dbReference type="AlphaFoldDB" id="A0A077YXY4"/>
<name>A0A077YXY4_TRITR</name>
<sequence length="123" mass="13156">MDALETFLNEETTSDGAATRPSDFTSHQLCALVNEIASPLAAGKLAKKLYKLPRKSSEQGKNYCIYGITAVQKAIRKGATGLCVMAGNVSPIDIYCHIPAVCEIKGTHYVHIPCHGAPTRGPI</sequence>
<dbReference type="Pfam" id="PF01248">
    <property type="entry name" value="Ribosomal_L7Ae"/>
    <property type="match status" value="1"/>
</dbReference>
<gene>
    <name evidence="2" type="ORF">TTRE_0000124501</name>
</gene>
<dbReference type="EMBL" id="HG805837">
    <property type="protein sequence ID" value="CDW52982.1"/>
    <property type="molecule type" value="Genomic_DNA"/>
</dbReference>
<dbReference type="InterPro" id="IPR029064">
    <property type="entry name" value="Ribosomal_eL30-like_sf"/>
</dbReference>
<dbReference type="SUPFAM" id="SSF55315">
    <property type="entry name" value="L30e-like"/>
    <property type="match status" value="1"/>
</dbReference>
<evidence type="ECO:0000313" key="2">
    <source>
        <dbReference type="EMBL" id="CDW52982.1"/>
    </source>
</evidence>